<dbReference type="EMBL" id="QFOZ01000007">
    <property type="protein sequence ID" value="PZP88739.1"/>
    <property type="molecule type" value="Genomic_DNA"/>
</dbReference>
<evidence type="ECO:0000256" key="1">
    <source>
        <dbReference type="SAM" id="SignalP"/>
    </source>
</evidence>
<gene>
    <name evidence="2" type="ORF">DI579_05095</name>
</gene>
<accession>A0A2W5KGU2</accession>
<feature type="chain" id="PRO_5016124806" evidence="1">
    <location>
        <begin position="25"/>
        <end position="186"/>
    </location>
</feature>
<comment type="caution">
    <text evidence="2">The sequence shown here is derived from an EMBL/GenBank/DDBJ whole genome shotgun (WGS) entry which is preliminary data.</text>
</comment>
<organism evidence="2 3">
    <name type="scientific">Lawsonella clevelandensis</name>
    <dbReference type="NCBI Taxonomy" id="1528099"/>
    <lineage>
        <taxon>Bacteria</taxon>
        <taxon>Bacillati</taxon>
        <taxon>Actinomycetota</taxon>
        <taxon>Actinomycetes</taxon>
        <taxon>Mycobacteriales</taxon>
        <taxon>Lawsonellaceae</taxon>
        <taxon>Lawsonella</taxon>
    </lineage>
</organism>
<keyword evidence="1" id="KW-0732">Signal</keyword>
<evidence type="ECO:0000313" key="2">
    <source>
        <dbReference type="EMBL" id="PZP88739.1"/>
    </source>
</evidence>
<sequence>MKRFTAAALSIVLSVGVSAGVAQAQDFSDPATTPGKITAHPKKQSLLQPPVEATIYAEPYGIVPDHHAAANFSPLGTRKSAKIRGSLHQPLRYSLFFNSFEECQADFDPYAHDFSVMNAIIPPHWIWMAKNDWTQQISTQCYQIYNGKWVYEYNNFFEMPVVPNPQKLPGRYPKDVPPEQQKYLRK</sequence>
<dbReference type="AlphaFoldDB" id="A0A2W5KGU2"/>
<name>A0A2W5KGU2_9ACTN</name>
<protein>
    <submittedName>
        <fullName evidence="2">Uncharacterized protein</fullName>
    </submittedName>
</protein>
<reference evidence="2 3" key="1">
    <citation type="submission" date="2017-08" db="EMBL/GenBank/DDBJ databases">
        <title>Infants hospitalized years apart are colonized by the same room-sourced microbial strains.</title>
        <authorList>
            <person name="Brooks B."/>
            <person name="Olm M.R."/>
            <person name="Firek B.A."/>
            <person name="Baker R."/>
            <person name="Thomas B.C."/>
            <person name="Morowitz M.J."/>
            <person name="Banfield J.F."/>
        </authorList>
    </citation>
    <scope>NUCLEOTIDE SEQUENCE [LARGE SCALE GENOMIC DNA]</scope>
    <source>
        <strain evidence="2">S2_006_000_R1_57</strain>
    </source>
</reference>
<proteinExistence type="predicted"/>
<feature type="signal peptide" evidence="1">
    <location>
        <begin position="1"/>
        <end position="24"/>
    </location>
</feature>
<dbReference type="RefSeq" id="WP_290599133.1">
    <property type="nucleotide sequence ID" value="NZ_CAKZIO010000013.1"/>
</dbReference>
<dbReference type="Proteomes" id="UP000248606">
    <property type="component" value="Unassembled WGS sequence"/>
</dbReference>
<evidence type="ECO:0000313" key="3">
    <source>
        <dbReference type="Proteomes" id="UP000248606"/>
    </source>
</evidence>